<dbReference type="Gene3D" id="1.10.10.10">
    <property type="entry name" value="Winged helix-like DNA-binding domain superfamily/Winged helix DNA-binding domain"/>
    <property type="match status" value="1"/>
</dbReference>
<dbReference type="SMART" id="SM00347">
    <property type="entry name" value="HTH_MARR"/>
    <property type="match status" value="1"/>
</dbReference>
<dbReference type="AlphaFoldDB" id="A0A917VQB7"/>
<proteinExistence type="predicted"/>
<reference evidence="2" key="1">
    <citation type="journal article" date="2014" name="Int. J. Syst. Evol. Microbiol.">
        <title>Complete genome sequence of Corynebacterium casei LMG S-19264T (=DSM 44701T), isolated from a smear-ripened cheese.</title>
        <authorList>
            <consortium name="US DOE Joint Genome Institute (JGI-PGF)"/>
            <person name="Walter F."/>
            <person name="Albersmeier A."/>
            <person name="Kalinowski J."/>
            <person name="Ruckert C."/>
        </authorList>
    </citation>
    <scope>NUCLEOTIDE SEQUENCE</scope>
    <source>
        <strain evidence="2">JCM 3035</strain>
    </source>
</reference>
<dbReference type="Proteomes" id="UP000637788">
    <property type="component" value="Unassembled WGS sequence"/>
</dbReference>
<reference evidence="2" key="2">
    <citation type="submission" date="2020-09" db="EMBL/GenBank/DDBJ databases">
        <authorList>
            <person name="Sun Q."/>
            <person name="Ohkuma M."/>
        </authorList>
    </citation>
    <scope>NUCLEOTIDE SEQUENCE</scope>
    <source>
        <strain evidence="2">JCM 3035</strain>
    </source>
</reference>
<dbReference type="PROSITE" id="PS50995">
    <property type="entry name" value="HTH_MARR_2"/>
    <property type="match status" value="1"/>
</dbReference>
<dbReference type="SUPFAM" id="SSF46785">
    <property type="entry name" value="Winged helix' DNA-binding domain"/>
    <property type="match status" value="1"/>
</dbReference>
<evidence type="ECO:0000313" key="3">
    <source>
        <dbReference type="Proteomes" id="UP000637788"/>
    </source>
</evidence>
<dbReference type="PANTHER" id="PTHR33164:SF99">
    <property type="entry name" value="MARR FAMILY REGULATORY PROTEIN"/>
    <property type="match status" value="1"/>
</dbReference>
<evidence type="ECO:0000259" key="1">
    <source>
        <dbReference type="PROSITE" id="PS50995"/>
    </source>
</evidence>
<dbReference type="Pfam" id="PF12802">
    <property type="entry name" value="MarR_2"/>
    <property type="match status" value="1"/>
</dbReference>
<dbReference type="InterPro" id="IPR039422">
    <property type="entry name" value="MarR/SlyA-like"/>
</dbReference>
<name>A0A917VQB7_9ACTN</name>
<organism evidence="2 3">
    <name type="scientific">Streptomyces flaveus</name>
    <dbReference type="NCBI Taxonomy" id="66370"/>
    <lineage>
        <taxon>Bacteria</taxon>
        <taxon>Bacillati</taxon>
        <taxon>Actinomycetota</taxon>
        <taxon>Actinomycetes</taxon>
        <taxon>Kitasatosporales</taxon>
        <taxon>Streptomycetaceae</taxon>
        <taxon>Streptomyces</taxon>
        <taxon>Streptomyces aurantiacus group</taxon>
    </lineage>
</organism>
<dbReference type="GO" id="GO:0003700">
    <property type="term" value="F:DNA-binding transcription factor activity"/>
    <property type="evidence" value="ECO:0007669"/>
    <property type="project" value="InterPro"/>
</dbReference>
<protein>
    <recommendedName>
        <fullName evidence="1">HTH marR-type domain-containing protein</fullName>
    </recommendedName>
</protein>
<evidence type="ECO:0000313" key="2">
    <source>
        <dbReference type="EMBL" id="GGL03779.1"/>
    </source>
</evidence>
<accession>A0A917VQB7</accession>
<sequence>MQDCGNLSITDYVVLVALTDGPDGLHFQDLASTVQWEWSRMSHHLRRMAKRGLVTREECPKGGRGAHVVVTPGGCAAIETAAPRHVATVRRLVIDPLSPEELDMLTVLCERILGRLEADRP</sequence>
<dbReference type="GO" id="GO:0006950">
    <property type="term" value="P:response to stress"/>
    <property type="evidence" value="ECO:0007669"/>
    <property type="project" value="TreeGrafter"/>
</dbReference>
<dbReference type="InterPro" id="IPR036390">
    <property type="entry name" value="WH_DNA-bd_sf"/>
</dbReference>
<dbReference type="PANTHER" id="PTHR33164">
    <property type="entry name" value="TRANSCRIPTIONAL REGULATOR, MARR FAMILY"/>
    <property type="match status" value="1"/>
</dbReference>
<dbReference type="InterPro" id="IPR036388">
    <property type="entry name" value="WH-like_DNA-bd_sf"/>
</dbReference>
<gene>
    <name evidence="2" type="ORF">GCM10010094_75780</name>
</gene>
<comment type="caution">
    <text evidence="2">The sequence shown here is derived from an EMBL/GenBank/DDBJ whole genome shotgun (WGS) entry which is preliminary data.</text>
</comment>
<dbReference type="EMBL" id="BMPQ01000030">
    <property type="protein sequence ID" value="GGL03779.1"/>
    <property type="molecule type" value="Genomic_DNA"/>
</dbReference>
<dbReference type="InterPro" id="IPR000835">
    <property type="entry name" value="HTH_MarR-typ"/>
</dbReference>
<feature type="domain" description="HTH marR-type" evidence="1">
    <location>
        <begin position="1"/>
        <end position="114"/>
    </location>
</feature>
<keyword evidence="3" id="KW-1185">Reference proteome</keyword>